<dbReference type="InterPro" id="IPR000417">
    <property type="entry name" value="Hyethyz_kinase"/>
</dbReference>
<keyword evidence="7 11" id="KW-0418">Kinase</keyword>
<comment type="cofactor">
    <cofactor evidence="2 11">
        <name>Mg(2+)</name>
        <dbReference type="ChEBI" id="CHEBI:18420"/>
    </cofactor>
</comment>
<comment type="catalytic activity">
    <reaction evidence="1 11">
        <text>5-(2-hydroxyethyl)-4-methylthiazole + ATP = 4-methyl-5-(2-phosphooxyethyl)-thiazole + ADP + H(+)</text>
        <dbReference type="Rhea" id="RHEA:24212"/>
        <dbReference type="ChEBI" id="CHEBI:15378"/>
        <dbReference type="ChEBI" id="CHEBI:17957"/>
        <dbReference type="ChEBI" id="CHEBI:30616"/>
        <dbReference type="ChEBI" id="CHEBI:58296"/>
        <dbReference type="ChEBI" id="CHEBI:456216"/>
        <dbReference type="EC" id="2.7.1.50"/>
    </reaction>
</comment>
<proteinExistence type="inferred from homology"/>
<evidence type="ECO:0000256" key="10">
    <source>
        <dbReference type="ARBA" id="ARBA00022977"/>
    </source>
</evidence>
<dbReference type="PIRSF" id="PIRSF000513">
    <property type="entry name" value="Thz_kinase"/>
    <property type="match status" value="1"/>
</dbReference>
<dbReference type="SUPFAM" id="SSF53613">
    <property type="entry name" value="Ribokinase-like"/>
    <property type="match status" value="1"/>
</dbReference>
<dbReference type="GO" id="GO:0005524">
    <property type="term" value="F:ATP binding"/>
    <property type="evidence" value="ECO:0007669"/>
    <property type="project" value="UniProtKB-UniRule"/>
</dbReference>
<dbReference type="GO" id="GO:0004417">
    <property type="term" value="F:hydroxyethylthiazole kinase activity"/>
    <property type="evidence" value="ECO:0007669"/>
    <property type="project" value="UniProtKB-UniRule"/>
</dbReference>
<dbReference type="PRINTS" id="PR01099">
    <property type="entry name" value="HYETHTZKNASE"/>
</dbReference>
<dbReference type="GO" id="GO:0009229">
    <property type="term" value="P:thiamine diphosphate biosynthetic process"/>
    <property type="evidence" value="ECO:0007669"/>
    <property type="project" value="UniProtKB-UniRule"/>
</dbReference>
<evidence type="ECO:0000256" key="5">
    <source>
        <dbReference type="ARBA" id="ARBA00022723"/>
    </source>
</evidence>
<keyword evidence="5 11" id="KW-0479">Metal-binding</keyword>
<gene>
    <name evidence="11" type="primary">thiM</name>
    <name evidence="12" type="ORF">SAMN04488558_11515</name>
</gene>
<dbReference type="NCBIfam" id="NF006830">
    <property type="entry name" value="PRK09355.1"/>
    <property type="match status" value="1"/>
</dbReference>
<name>A0A1H9GLT9_9LACT</name>
<evidence type="ECO:0000256" key="1">
    <source>
        <dbReference type="ARBA" id="ARBA00001771"/>
    </source>
</evidence>
<dbReference type="STRING" id="89093.SAMN04488558_11515"/>
<comment type="pathway">
    <text evidence="3 11">Cofactor biosynthesis; thiamine diphosphate biosynthesis; 4-methyl-5-(2-phosphoethyl)-thiazole from 5-(2-hydroxyethyl)-4-methylthiazole: step 1/1.</text>
</comment>
<keyword evidence="13" id="KW-1185">Reference proteome</keyword>
<evidence type="ECO:0000256" key="2">
    <source>
        <dbReference type="ARBA" id="ARBA00001946"/>
    </source>
</evidence>
<feature type="binding site" evidence="11">
    <location>
        <position position="121"/>
    </location>
    <ligand>
        <name>ATP</name>
        <dbReference type="ChEBI" id="CHEBI:30616"/>
    </ligand>
</feature>
<dbReference type="EC" id="2.7.1.50" evidence="11"/>
<feature type="binding site" evidence="11">
    <location>
        <position position="44"/>
    </location>
    <ligand>
        <name>substrate</name>
    </ligand>
</feature>
<evidence type="ECO:0000256" key="8">
    <source>
        <dbReference type="ARBA" id="ARBA00022840"/>
    </source>
</evidence>
<accession>A0A1H9GLT9</accession>
<dbReference type="InterPro" id="IPR029056">
    <property type="entry name" value="Ribokinase-like"/>
</dbReference>
<feature type="binding site" evidence="11">
    <location>
        <position position="167"/>
    </location>
    <ligand>
        <name>ATP</name>
        <dbReference type="ChEBI" id="CHEBI:30616"/>
    </ligand>
</feature>
<dbReference type="AlphaFoldDB" id="A0A1H9GLT9"/>
<protein>
    <recommendedName>
        <fullName evidence="11">Hydroxyethylthiazole kinase</fullName>
        <ecNumber evidence="11">2.7.1.50</ecNumber>
    </recommendedName>
    <alternativeName>
        <fullName evidence="11">4-methyl-5-beta-hydroxyethylthiazole kinase</fullName>
        <shortName evidence="11">TH kinase</shortName>
        <shortName evidence="11">Thz kinase</shortName>
    </alternativeName>
</protein>
<reference evidence="12 13" key="1">
    <citation type="submission" date="2016-10" db="EMBL/GenBank/DDBJ databases">
        <authorList>
            <person name="de Groot N.N."/>
        </authorList>
    </citation>
    <scope>NUCLEOTIDE SEQUENCE [LARGE SCALE GENOMIC DNA]</scope>
    <source>
        <strain evidence="12 13">DSM 15695</strain>
    </source>
</reference>
<evidence type="ECO:0000256" key="11">
    <source>
        <dbReference type="HAMAP-Rule" id="MF_00228"/>
    </source>
</evidence>
<comment type="function">
    <text evidence="11">Catalyzes the phosphorylation of the hydroxyl group of 4-methyl-5-beta-hydroxyethylthiazole (THZ).</text>
</comment>
<organism evidence="12 13">
    <name type="scientific">Ignavigranum ruoffiae</name>
    <dbReference type="NCBI Taxonomy" id="89093"/>
    <lineage>
        <taxon>Bacteria</taxon>
        <taxon>Bacillati</taxon>
        <taxon>Bacillota</taxon>
        <taxon>Bacilli</taxon>
        <taxon>Lactobacillales</taxon>
        <taxon>Aerococcaceae</taxon>
        <taxon>Ignavigranum</taxon>
    </lineage>
</organism>
<dbReference type="EMBL" id="FOEN01000015">
    <property type="protein sequence ID" value="SEQ50888.1"/>
    <property type="molecule type" value="Genomic_DNA"/>
</dbReference>
<dbReference type="UniPathway" id="UPA00060">
    <property type="reaction ID" value="UER00139"/>
</dbReference>
<evidence type="ECO:0000256" key="7">
    <source>
        <dbReference type="ARBA" id="ARBA00022777"/>
    </source>
</evidence>
<evidence type="ECO:0000256" key="3">
    <source>
        <dbReference type="ARBA" id="ARBA00004868"/>
    </source>
</evidence>
<keyword evidence="9 11" id="KW-0460">Magnesium</keyword>
<keyword evidence="4 11" id="KW-0808">Transferase</keyword>
<dbReference type="HAMAP" id="MF_00228">
    <property type="entry name" value="Thz_kinase"/>
    <property type="match status" value="1"/>
</dbReference>
<keyword evidence="8 11" id="KW-0067">ATP-binding</keyword>
<sequence length="271" mass="29497">MKLTYTQILQQLRQKRPLIHCISNQIASHFQANALLALGCSPIMTDEAEGAAEIAQQAQALLINLGSPLYAGKLKAMKQSLQISEERQTVRVLDPVGIASISYRYQLAQDLLAHHKFTAIRANYAEIGRLGQKSLASKGIDSLQSSESMAQICREVALKYQTLVIATGPRDFITDGQTLYYHDHGHSLLSQITGTGCVASSILTAFLSLEAGAEIGGQAMAYYAWCGQAASLAVDGSGYLENELINQLYHHSLDKQADKLDSLITLETQTI</sequence>
<evidence type="ECO:0000313" key="12">
    <source>
        <dbReference type="EMBL" id="SEQ50888.1"/>
    </source>
</evidence>
<evidence type="ECO:0000256" key="9">
    <source>
        <dbReference type="ARBA" id="ARBA00022842"/>
    </source>
</evidence>
<dbReference type="RefSeq" id="WP_092572655.1">
    <property type="nucleotide sequence ID" value="NZ_CP149446.1"/>
</dbReference>
<feature type="binding site" evidence="11">
    <location>
        <position position="194"/>
    </location>
    <ligand>
        <name>substrate</name>
    </ligand>
</feature>
<dbReference type="Proteomes" id="UP000198833">
    <property type="component" value="Unassembled WGS sequence"/>
</dbReference>
<comment type="similarity">
    <text evidence="11">Belongs to the Thz kinase family.</text>
</comment>
<evidence type="ECO:0000256" key="6">
    <source>
        <dbReference type="ARBA" id="ARBA00022741"/>
    </source>
</evidence>
<evidence type="ECO:0000313" key="13">
    <source>
        <dbReference type="Proteomes" id="UP000198833"/>
    </source>
</evidence>
<keyword evidence="10 11" id="KW-0784">Thiamine biosynthesis</keyword>
<dbReference type="Pfam" id="PF02110">
    <property type="entry name" value="HK"/>
    <property type="match status" value="1"/>
</dbReference>
<dbReference type="GO" id="GO:0009228">
    <property type="term" value="P:thiamine biosynthetic process"/>
    <property type="evidence" value="ECO:0007669"/>
    <property type="project" value="UniProtKB-KW"/>
</dbReference>
<dbReference type="GO" id="GO:0000287">
    <property type="term" value="F:magnesium ion binding"/>
    <property type="evidence" value="ECO:0007669"/>
    <property type="project" value="UniProtKB-UniRule"/>
</dbReference>
<evidence type="ECO:0000256" key="4">
    <source>
        <dbReference type="ARBA" id="ARBA00022679"/>
    </source>
</evidence>
<keyword evidence="6 11" id="KW-0547">Nucleotide-binding</keyword>
<dbReference type="OrthoDB" id="9778146at2"/>
<dbReference type="Gene3D" id="3.40.1190.20">
    <property type="match status" value="1"/>
</dbReference>
<dbReference type="CDD" id="cd01170">
    <property type="entry name" value="THZ_kinase"/>
    <property type="match status" value="1"/>
</dbReference>